<dbReference type="AlphaFoldDB" id="A0A9P7YEX4"/>
<dbReference type="InterPro" id="IPR010107">
    <property type="entry name" value="Glutamate_decarboxylase"/>
</dbReference>
<evidence type="ECO:0000256" key="4">
    <source>
        <dbReference type="ARBA" id="ARBA00022898"/>
    </source>
</evidence>
<comment type="cofactor">
    <cofactor evidence="1 7 8">
        <name>pyridoxal 5'-phosphate</name>
        <dbReference type="ChEBI" id="CHEBI:597326"/>
    </cofactor>
</comment>
<dbReference type="GO" id="GO:0004351">
    <property type="term" value="F:glutamate decarboxylase activity"/>
    <property type="evidence" value="ECO:0007669"/>
    <property type="project" value="UniProtKB-EC"/>
</dbReference>
<comment type="similarity">
    <text evidence="2 8">Belongs to the group II decarboxylase family.</text>
</comment>
<dbReference type="Gene3D" id="3.90.1150.160">
    <property type="match status" value="1"/>
</dbReference>
<gene>
    <name evidence="11" type="ORF">BJ875DRAFT_80440</name>
</gene>
<dbReference type="OrthoDB" id="5152799at2759"/>
<evidence type="ECO:0000256" key="2">
    <source>
        <dbReference type="ARBA" id="ARBA00009533"/>
    </source>
</evidence>
<dbReference type="EMBL" id="MU251550">
    <property type="protein sequence ID" value="KAG9232405.1"/>
    <property type="molecule type" value="Genomic_DNA"/>
</dbReference>
<evidence type="ECO:0000256" key="3">
    <source>
        <dbReference type="ARBA" id="ARBA00012421"/>
    </source>
</evidence>
<dbReference type="InterPro" id="IPR015421">
    <property type="entry name" value="PyrdxlP-dep_Trfase_major"/>
</dbReference>
<keyword evidence="5 8" id="KW-0456">Lyase</keyword>
<dbReference type="SUPFAM" id="SSF53383">
    <property type="entry name" value="PLP-dependent transferases"/>
    <property type="match status" value="1"/>
</dbReference>
<dbReference type="FunFam" id="3.40.640.10:FF:000017">
    <property type="entry name" value="Glutamate decarboxylase"/>
    <property type="match status" value="1"/>
</dbReference>
<dbReference type="InterPro" id="IPR002129">
    <property type="entry name" value="PyrdxlP-dep_de-COase"/>
</dbReference>
<evidence type="ECO:0000256" key="1">
    <source>
        <dbReference type="ARBA" id="ARBA00001933"/>
    </source>
</evidence>
<dbReference type="PANTHER" id="PTHR43321">
    <property type="entry name" value="GLUTAMATE DECARBOXYLASE"/>
    <property type="match status" value="1"/>
</dbReference>
<dbReference type="Proteomes" id="UP000824998">
    <property type="component" value="Unassembled WGS sequence"/>
</dbReference>
<proteinExistence type="inferred from homology"/>
<dbReference type="GO" id="GO:0030170">
    <property type="term" value="F:pyridoxal phosphate binding"/>
    <property type="evidence" value="ECO:0007669"/>
    <property type="project" value="InterPro"/>
</dbReference>
<evidence type="ECO:0000256" key="5">
    <source>
        <dbReference type="ARBA" id="ARBA00023239"/>
    </source>
</evidence>
<dbReference type="Gene3D" id="3.40.640.10">
    <property type="entry name" value="Type I PLP-dependent aspartate aminotransferase-like (Major domain)"/>
    <property type="match status" value="1"/>
</dbReference>
<sequence>MSLARHIDPDELVEKVRGMHMREASRHHTSTNAGTTSITPYSTRYASKEEIPKFRIGQDGAPADAVHQMIKDELDLDGIPNLNLASFVATYMEENARKLVIENISKNMSDADEYPAMMQIHARCVSILAHLWAVQKGEKAIGSATTGSSEAIHLGGLAMKRRWQEKRMKEGKDTSKPNILMGANAQVALEKFARYFEVEARILPVSETSNYRLDPELVKQNIDENTIGVFVILGSTYTGHYEPVEEISNILDAYEKETGVDIPIHVDGASGAFVAPFTYAKAGGTKWNFELPRVKSINTSGHKFGLVYAGVGWIIWRDESYLPKHLVFELHYLGGTEESYTLNFSRPGSQIIAQYYNLVHLGFNGYRNIMENCMSNARLLSKCLEATGWYTCVSDIHRKKGQHVFEGISATVFRKDNETSADYNAGLPVVAFRFSDEFKKEFPHMKQVDVSNLMRAKQYIIPNYPLPPDTEKVEILRVVVRESMSIDLLDRLITDLCQTTQNLIDNDKGDLSILSKTRNTTAEKMHSSTGEQVDHQGQGKGGKRPMSDGVHRTVC</sequence>
<evidence type="ECO:0000256" key="10">
    <source>
        <dbReference type="SAM" id="MobiDB-lite"/>
    </source>
</evidence>
<evidence type="ECO:0000256" key="9">
    <source>
        <dbReference type="RuleBase" id="RU361171"/>
    </source>
</evidence>
<reference evidence="11" key="1">
    <citation type="journal article" date="2021" name="IMA Fungus">
        <title>Genomic characterization of three marine fungi, including Emericellopsis atlantica sp. nov. with signatures of a generalist lifestyle and marine biomass degradation.</title>
        <authorList>
            <person name="Hagestad O.C."/>
            <person name="Hou L."/>
            <person name="Andersen J.H."/>
            <person name="Hansen E.H."/>
            <person name="Altermark B."/>
            <person name="Li C."/>
            <person name="Kuhnert E."/>
            <person name="Cox R.J."/>
            <person name="Crous P.W."/>
            <person name="Spatafora J.W."/>
            <person name="Lail K."/>
            <person name="Amirebrahimi M."/>
            <person name="Lipzen A."/>
            <person name="Pangilinan J."/>
            <person name="Andreopoulos W."/>
            <person name="Hayes R.D."/>
            <person name="Ng V."/>
            <person name="Grigoriev I.V."/>
            <person name="Jackson S.A."/>
            <person name="Sutton T.D.S."/>
            <person name="Dobson A.D.W."/>
            <person name="Rama T."/>
        </authorList>
    </citation>
    <scope>NUCLEOTIDE SEQUENCE</scope>
    <source>
        <strain evidence="11">TRa018bII</strain>
    </source>
</reference>
<evidence type="ECO:0000313" key="11">
    <source>
        <dbReference type="EMBL" id="KAG9232405.1"/>
    </source>
</evidence>
<dbReference type="GO" id="GO:0006538">
    <property type="term" value="P:L-glutamate catabolic process"/>
    <property type="evidence" value="ECO:0007669"/>
    <property type="project" value="TreeGrafter"/>
</dbReference>
<dbReference type="GO" id="GO:0005829">
    <property type="term" value="C:cytosol"/>
    <property type="evidence" value="ECO:0007669"/>
    <property type="project" value="TreeGrafter"/>
</dbReference>
<evidence type="ECO:0000256" key="8">
    <source>
        <dbReference type="RuleBase" id="RU000382"/>
    </source>
</evidence>
<dbReference type="PANTHER" id="PTHR43321:SF3">
    <property type="entry name" value="GLUTAMATE DECARBOXYLASE"/>
    <property type="match status" value="1"/>
</dbReference>
<dbReference type="NCBIfam" id="TIGR01788">
    <property type="entry name" value="Glu-decarb-GAD"/>
    <property type="match status" value="1"/>
</dbReference>
<keyword evidence="12" id="KW-1185">Reference proteome</keyword>
<protein>
    <recommendedName>
        <fullName evidence="3 9">Glutamate decarboxylase</fullName>
        <ecNumber evidence="3 9">4.1.1.15</ecNumber>
    </recommendedName>
</protein>
<evidence type="ECO:0000256" key="7">
    <source>
        <dbReference type="PIRSR" id="PIRSR602129-50"/>
    </source>
</evidence>
<dbReference type="Pfam" id="PF00282">
    <property type="entry name" value="Pyridoxal_deC"/>
    <property type="match status" value="1"/>
</dbReference>
<comment type="caution">
    <text evidence="11">The sequence shown here is derived from an EMBL/GenBank/DDBJ whole genome shotgun (WGS) entry which is preliminary data.</text>
</comment>
<dbReference type="FunFam" id="4.10.280.50:FF:000001">
    <property type="entry name" value="Glutamate decarboxylase"/>
    <property type="match status" value="1"/>
</dbReference>
<keyword evidence="4 7" id="KW-0663">Pyridoxal phosphate</keyword>
<comment type="catalytic activity">
    <reaction evidence="6 9">
        <text>L-glutamate + H(+) = 4-aminobutanoate + CO2</text>
        <dbReference type="Rhea" id="RHEA:17785"/>
        <dbReference type="ChEBI" id="CHEBI:15378"/>
        <dbReference type="ChEBI" id="CHEBI:16526"/>
        <dbReference type="ChEBI" id="CHEBI:29985"/>
        <dbReference type="ChEBI" id="CHEBI:59888"/>
        <dbReference type="EC" id="4.1.1.15"/>
    </reaction>
</comment>
<feature type="region of interest" description="Disordered" evidence="10">
    <location>
        <begin position="520"/>
        <end position="555"/>
    </location>
</feature>
<accession>A0A9P7YEX4</accession>
<keyword evidence="9" id="KW-0210">Decarboxylase</keyword>
<dbReference type="EC" id="4.1.1.15" evidence="3 9"/>
<organism evidence="11 12">
    <name type="scientific">Amylocarpus encephaloides</name>
    <dbReference type="NCBI Taxonomy" id="45428"/>
    <lineage>
        <taxon>Eukaryota</taxon>
        <taxon>Fungi</taxon>
        <taxon>Dikarya</taxon>
        <taxon>Ascomycota</taxon>
        <taxon>Pezizomycotina</taxon>
        <taxon>Leotiomycetes</taxon>
        <taxon>Helotiales</taxon>
        <taxon>Helotiales incertae sedis</taxon>
        <taxon>Amylocarpus</taxon>
    </lineage>
</organism>
<dbReference type="InterPro" id="IPR015424">
    <property type="entry name" value="PyrdxlP-dep_Trfase"/>
</dbReference>
<name>A0A9P7YEX4_9HELO</name>
<evidence type="ECO:0000313" key="12">
    <source>
        <dbReference type="Proteomes" id="UP000824998"/>
    </source>
</evidence>
<feature type="modified residue" description="N6-(pyridoxal phosphate)lysine" evidence="7">
    <location>
        <position position="303"/>
    </location>
</feature>
<dbReference type="Gene3D" id="4.10.280.50">
    <property type="match status" value="1"/>
</dbReference>
<evidence type="ECO:0000256" key="6">
    <source>
        <dbReference type="ARBA" id="ARBA00048868"/>
    </source>
</evidence>
<feature type="compositionally biased region" description="Basic and acidic residues" evidence="10">
    <location>
        <begin position="545"/>
        <end position="555"/>
    </location>
</feature>